<dbReference type="EMBL" id="VSSQ01048728">
    <property type="protein sequence ID" value="MPN02775.1"/>
    <property type="molecule type" value="Genomic_DNA"/>
</dbReference>
<sequence>MPHHRAGAVLFGVVVVEHYVIHHAFPHALLDVFRAVRIAGDQIYLVMADVQVFEVA</sequence>
<reference evidence="1" key="1">
    <citation type="submission" date="2019-08" db="EMBL/GenBank/DDBJ databases">
        <authorList>
            <person name="Kucharzyk K."/>
            <person name="Murdoch R.W."/>
            <person name="Higgins S."/>
            <person name="Loffler F."/>
        </authorList>
    </citation>
    <scope>NUCLEOTIDE SEQUENCE</scope>
</reference>
<evidence type="ECO:0000313" key="1">
    <source>
        <dbReference type="EMBL" id="MPN02775.1"/>
    </source>
</evidence>
<accession>A0A645EL56</accession>
<name>A0A645EL56_9ZZZZ</name>
<gene>
    <name evidence="1" type="ORF">SDC9_149991</name>
</gene>
<protein>
    <submittedName>
        <fullName evidence="1">Uncharacterized protein</fullName>
    </submittedName>
</protein>
<comment type="caution">
    <text evidence="1">The sequence shown here is derived from an EMBL/GenBank/DDBJ whole genome shotgun (WGS) entry which is preliminary data.</text>
</comment>
<organism evidence="1">
    <name type="scientific">bioreactor metagenome</name>
    <dbReference type="NCBI Taxonomy" id="1076179"/>
    <lineage>
        <taxon>unclassified sequences</taxon>
        <taxon>metagenomes</taxon>
        <taxon>ecological metagenomes</taxon>
    </lineage>
</organism>
<proteinExistence type="predicted"/>
<dbReference type="AlphaFoldDB" id="A0A645EL56"/>